<keyword evidence="1" id="KW-0732">Signal</keyword>
<keyword evidence="3" id="KW-1185">Reference proteome</keyword>
<accession>A0A8J3ZKL4</accession>
<proteinExistence type="predicted"/>
<dbReference type="GO" id="GO:0005975">
    <property type="term" value="P:carbohydrate metabolic process"/>
    <property type="evidence" value="ECO:0007669"/>
    <property type="project" value="UniProtKB-ARBA"/>
</dbReference>
<feature type="chain" id="PRO_5035217571" description="CARDB domain-containing protein" evidence="1">
    <location>
        <begin position="30"/>
        <end position="188"/>
    </location>
</feature>
<evidence type="ECO:0000313" key="2">
    <source>
        <dbReference type="EMBL" id="GIJ64687.1"/>
    </source>
</evidence>
<dbReference type="EMBL" id="BOPG01000125">
    <property type="protein sequence ID" value="GIJ64687.1"/>
    <property type="molecule type" value="Genomic_DNA"/>
</dbReference>
<dbReference type="AlphaFoldDB" id="A0A8J3ZKL4"/>
<dbReference type="RefSeq" id="WP_204013948.1">
    <property type="nucleotide sequence ID" value="NZ_BOPG01000125.1"/>
</dbReference>
<protein>
    <recommendedName>
        <fullName evidence="4">CARDB domain-containing protein</fullName>
    </recommendedName>
</protein>
<name>A0A8J3ZKL4_9ACTN</name>
<evidence type="ECO:0000256" key="1">
    <source>
        <dbReference type="SAM" id="SignalP"/>
    </source>
</evidence>
<dbReference type="Proteomes" id="UP000612585">
    <property type="component" value="Unassembled WGS sequence"/>
</dbReference>
<comment type="caution">
    <text evidence="2">The sequence shown here is derived from an EMBL/GenBank/DDBJ whole genome shotgun (WGS) entry which is preliminary data.</text>
</comment>
<dbReference type="Gene3D" id="2.60.40.10">
    <property type="entry name" value="Immunoglobulins"/>
    <property type="match status" value="1"/>
</dbReference>
<sequence length="188" mass="20218">MSRDSWLRRFLTAALVLIGAVVSAGPAEAAPCTGPTCYRLWADFTVTASTAPSLPILVAPGGTHSYTVRVTSTGWRTGGLTGPVEWPEGPAPREVFVIWDPASDDEFIVPRAGSFDGGWPIGSCGGYHWPGLACYGNNMPVGSFSQFTYVWQAPRTPGTYTFTIQIDTPNFTEYNENNNSVTLIYAVG</sequence>
<gene>
    <name evidence="2" type="ORF">Vau01_122030</name>
</gene>
<reference evidence="2" key="1">
    <citation type="submission" date="2021-01" db="EMBL/GenBank/DDBJ databases">
        <title>Whole genome shotgun sequence of Virgisporangium aurantiacum NBRC 16421.</title>
        <authorList>
            <person name="Komaki H."/>
            <person name="Tamura T."/>
        </authorList>
    </citation>
    <scope>NUCLEOTIDE SEQUENCE</scope>
    <source>
        <strain evidence="2">NBRC 16421</strain>
    </source>
</reference>
<dbReference type="InterPro" id="IPR013783">
    <property type="entry name" value="Ig-like_fold"/>
</dbReference>
<evidence type="ECO:0008006" key="4">
    <source>
        <dbReference type="Google" id="ProtNLM"/>
    </source>
</evidence>
<organism evidence="2 3">
    <name type="scientific">Virgisporangium aurantiacum</name>
    <dbReference type="NCBI Taxonomy" id="175570"/>
    <lineage>
        <taxon>Bacteria</taxon>
        <taxon>Bacillati</taxon>
        <taxon>Actinomycetota</taxon>
        <taxon>Actinomycetes</taxon>
        <taxon>Micromonosporales</taxon>
        <taxon>Micromonosporaceae</taxon>
        <taxon>Virgisporangium</taxon>
    </lineage>
</organism>
<evidence type="ECO:0000313" key="3">
    <source>
        <dbReference type="Proteomes" id="UP000612585"/>
    </source>
</evidence>
<feature type="signal peptide" evidence="1">
    <location>
        <begin position="1"/>
        <end position="29"/>
    </location>
</feature>